<evidence type="ECO:0000259" key="8">
    <source>
        <dbReference type="PROSITE" id="PS50109"/>
    </source>
</evidence>
<dbReference type="STRING" id="1089305.SAMN05444148_0917"/>
<keyword evidence="7" id="KW-1133">Transmembrane helix</keyword>
<dbReference type="InterPro" id="IPR036097">
    <property type="entry name" value="HisK_dim/P_sf"/>
</dbReference>
<feature type="domain" description="Histidine kinase" evidence="8">
    <location>
        <begin position="248"/>
        <end position="464"/>
    </location>
</feature>
<sequence>MKKKINVLIIAAILGLIALSVIQGYLINNTYKLKKDAFISETRKSVSKIDDFSPALDSLTDFWRENFLEKLADYKIGVAKKNDVVDGLEFVIDSINDTYRKEYQKELVKKNIPYGIKFHKKVKAVIVLDSVQNDTLFDTLKAPKQIIIGDLIEEENAIRISTTSWETEHTSNRVINDVNQEVSFYLLFLTEDEIDIAGWKNIVFKQMLGLLLLSLLIFAFVIGLLYYSIKSLITQKKIADIKTDFVNNITHELKTPLATLTLATKMLKNDNVKQQHQLMDNTVSTIERQNKRLQKLIDQVLNNSLGYSEISLQKETIDIESYVNTVLDDFLLSVTNKNVTVNRTFNIEKQNITLDKFYTTTALLNILENAVKYNTEPVVISCSIESKNELKIKISDNGIGISEKNQKLIFEKFFRAGNKEVHDVKGLGLGLYYTNQIVKAHGGSIKLDSKPEKGSSFTLTIPFN</sequence>
<organism evidence="9 10">
    <name type="scientific">Winogradskyella jejuensis</name>
    <dbReference type="NCBI Taxonomy" id="1089305"/>
    <lineage>
        <taxon>Bacteria</taxon>
        <taxon>Pseudomonadati</taxon>
        <taxon>Bacteroidota</taxon>
        <taxon>Flavobacteriia</taxon>
        <taxon>Flavobacteriales</taxon>
        <taxon>Flavobacteriaceae</taxon>
        <taxon>Winogradskyella</taxon>
    </lineage>
</organism>
<keyword evidence="7" id="KW-0812">Transmembrane</keyword>
<evidence type="ECO:0000256" key="7">
    <source>
        <dbReference type="SAM" id="Phobius"/>
    </source>
</evidence>
<dbReference type="InterPro" id="IPR036890">
    <property type="entry name" value="HATPase_C_sf"/>
</dbReference>
<evidence type="ECO:0000256" key="2">
    <source>
        <dbReference type="ARBA" id="ARBA00012438"/>
    </source>
</evidence>
<dbReference type="OrthoDB" id="1933776at2"/>
<dbReference type="EMBL" id="FQWS01000001">
    <property type="protein sequence ID" value="SHG77536.1"/>
    <property type="molecule type" value="Genomic_DNA"/>
</dbReference>
<dbReference type="InterPro" id="IPR003661">
    <property type="entry name" value="HisK_dim/P_dom"/>
</dbReference>
<dbReference type="GO" id="GO:0000155">
    <property type="term" value="F:phosphorelay sensor kinase activity"/>
    <property type="evidence" value="ECO:0007669"/>
    <property type="project" value="InterPro"/>
</dbReference>
<gene>
    <name evidence="9" type="ORF">SAMN05444148_0917</name>
</gene>
<evidence type="ECO:0000256" key="4">
    <source>
        <dbReference type="ARBA" id="ARBA00022679"/>
    </source>
</evidence>
<dbReference type="PANTHER" id="PTHR43711">
    <property type="entry name" value="TWO-COMPONENT HISTIDINE KINASE"/>
    <property type="match status" value="1"/>
</dbReference>
<evidence type="ECO:0000256" key="6">
    <source>
        <dbReference type="ARBA" id="ARBA00023012"/>
    </source>
</evidence>
<evidence type="ECO:0000313" key="10">
    <source>
        <dbReference type="Proteomes" id="UP000184522"/>
    </source>
</evidence>
<dbReference type="EC" id="2.7.13.3" evidence="2"/>
<dbReference type="PANTHER" id="PTHR43711:SF26">
    <property type="entry name" value="SENSOR HISTIDINE KINASE RCSC"/>
    <property type="match status" value="1"/>
</dbReference>
<dbReference type="CDD" id="cd00082">
    <property type="entry name" value="HisKA"/>
    <property type="match status" value="1"/>
</dbReference>
<keyword evidence="3" id="KW-0597">Phosphoprotein</keyword>
<proteinExistence type="predicted"/>
<keyword evidence="10" id="KW-1185">Reference proteome</keyword>
<dbReference type="SMART" id="SM00387">
    <property type="entry name" value="HATPase_c"/>
    <property type="match status" value="1"/>
</dbReference>
<keyword evidence="5 9" id="KW-0418">Kinase</keyword>
<comment type="catalytic activity">
    <reaction evidence="1">
        <text>ATP + protein L-histidine = ADP + protein N-phospho-L-histidine.</text>
        <dbReference type="EC" id="2.7.13.3"/>
    </reaction>
</comment>
<dbReference type="InterPro" id="IPR005467">
    <property type="entry name" value="His_kinase_dom"/>
</dbReference>
<dbReference type="InterPro" id="IPR050736">
    <property type="entry name" value="Sensor_HK_Regulatory"/>
</dbReference>
<dbReference type="AlphaFoldDB" id="A0A1M5MJX5"/>
<dbReference type="Proteomes" id="UP000184522">
    <property type="component" value="Unassembled WGS sequence"/>
</dbReference>
<dbReference type="PROSITE" id="PS50109">
    <property type="entry name" value="HIS_KIN"/>
    <property type="match status" value="1"/>
</dbReference>
<keyword evidence="6" id="KW-0902">Two-component regulatory system</keyword>
<keyword evidence="7" id="KW-0472">Membrane</keyword>
<protein>
    <recommendedName>
        <fullName evidence="2">histidine kinase</fullName>
        <ecNumber evidence="2">2.7.13.3</ecNumber>
    </recommendedName>
</protein>
<dbReference type="CDD" id="cd00075">
    <property type="entry name" value="HATPase"/>
    <property type="match status" value="1"/>
</dbReference>
<dbReference type="SUPFAM" id="SSF55874">
    <property type="entry name" value="ATPase domain of HSP90 chaperone/DNA topoisomerase II/histidine kinase"/>
    <property type="match status" value="1"/>
</dbReference>
<evidence type="ECO:0000256" key="3">
    <source>
        <dbReference type="ARBA" id="ARBA00022553"/>
    </source>
</evidence>
<evidence type="ECO:0000256" key="1">
    <source>
        <dbReference type="ARBA" id="ARBA00000085"/>
    </source>
</evidence>
<dbReference type="Gene3D" id="3.30.565.10">
    <property type="entry name" value="Histidine kinase-like ATPase, C-terminal domain"/>
    <property type="match status" value="1"/>
</dbReference>
<feature type="transmembrane region" description="Helical" evidence="7">
    <location>
        <begin position="207"/>
        <end position="227"/>
    </location>
</feature>
<accession>A0A1M5MJX5</accession>
<dbReference type="Pfam" id="PF02518">
    <property type="entry name" value="HATPase_c"/>
    <property type="match status" value="1"/>
</dbReference>
<dbReference type="RefSeq" id="WP_073083644.1">
    <property type="nucleotide sequence ID" value="NZ_FQWS01000001.1"/>
</dbReference>
<dbReference type="Pfam" id="PF00512">
    <property type="entry name" value="HisKA"/>
    <property type="match status" value="1"/>
</dbReference>
<dbReference type="SMART" id="SM00388">
    <property type="entry name" value="HisKA"/>
    <property type="match status" value="1"/>
</dbReference>
<reference evidence="10" key="1">
    <citation type="submission" date="2016-11" db="EMBL/GenBank/DDBJ databases">
        <authorList>
            <person name="Varghese N."/>
            <person name="Submissions S."/>
        </authorList>
    </citation>
    <scope>NUCLEOTIDE SEQUENCE [LARGE SCALE GENOMIC DNA]</scope>
    <source>
        <strain evidence="10">DSM 25330</strain>
    </source>
</reference>
<dbReference type="InterPro" id="IPR003594">
    <property type="entry name" value="HATPase_dom"/>
</dbReference>
<name>A0A1M5MJX5_9FLAO</name>
<dbReference type="SUPFAM" id="SSF47384">
    <property type="entry name" value="Homodimeric domain of signal transducing histidine kinase"/>
    <property type="match status" value="1"/>
</dbReference>
<keyword evidence="4" id="KW-0808">Transferase</keyword>
<dbReference type="InterPro" id="IPR004358">
    <property type="entry name" value="Sig_transdc_His_kin-like_C"/>
</dbReference>
<evidence type="ECO:0000313" key="9">
    <source>
        <dbReference type="EMBL" id="SHG77536.1"/>
    </source>
</evidence>
<evidence type="ECO:0000256" key="5">
    <source>
        <dbReference type="ARBA" id="ARBA00022777"/>
    </source>
</evidence>
<dbReference type="Gene3D" id="1.10.287.130">
    <property type="match status" value="1"/>
</dbReference>
<dbReference type="PRINTS" id="PR00344">
    <property type="entry name" value="BCTRLSENSOR"/>
</dbReference>